<protein>
    <submittedName>
        <fullName evidence="2">GntR family transcriptional regulator</fullName>
    </submittedName>
</protein>
<proteinExistence type="predicted"/>
<comment type="caution">
    <text evidence="2">The sequence shown here is derived from an EMBL/GenBank/DDBJ whole genome shotgun (WGS) entry which is preliminary data.</text>
</comment>
<evidence type="ECO:0000313" key="3">
    <source>
        <dbReference type="Proteomes" id="UP000549113"/>
    </source>
</evidence>
<gene>
    <name evidence="2" type="ORF">BKA10_002632</name>
</gene>
<dbReference type="PANTHER" id="PTHR44846">
    <property type="entry name" value="MANNOSYL-D-GLYCERATE TRANSPORT/METABOLISM SYSTEM REPRESSOR MNGR-RELATED"/>
    <property type="match status" value="1"/>
</dbReference>
<dbReference type="Pfam" id="PF07702">
    <property type="entry name" value="UTRA"/>
    <property type="match status" value="1"/>
</dbReference>
<dbReference type="InterPro" id="IPR028978">
    <property type="entry name" value="Chorismate_lyase_/UTRA_dom_sf"/>
</dbReference>
<dbReference type="GO" id="GO:0003677">
    <property type="term" value="F:DNA binding"/>
    <property type="evidence" value="ECO:0007669"/>
    <property type="project" value="InterPro"/>
</dbReference>
<dbReference type="AlphaFoldDB" id="A0AA40VNW3"/>
<keyword evidence="3" id="KW-1185">Reference proteome</keyword>
<dbReference type="InterPro" id="IPR011663">
    <property type="entry name" value="UTRA"/>
</dbReference>
<evidence type="ECO:0000313" key="2">
    <source>
        <dbReference type="EMBL" id="MBB4140838.1"/>
    </source>
</evidence>
<dbReference type="InterPro" id="IPR050679">
    <property type="entry name" value="Bact_HTH_transcr_reg"/>
</dbReference>
<evidence type="ECO:0000259" key="1">
    <source>
        <dbReference type="SMART" id="SM00866"/>
    </source>
</evidence>
<accession>A0AA40VNW3</accession>
<name>A0AA40VNW3_9MICO</name>
<sequence>MRQTLAKLESEGYAKRVARRGMFASTPEESTGWTVQDTQGFLELQIRHGRNGVDTQVLDASLLTPPSHAREALRVAADEEVFVLERLRSRDGELAMYSTNWFPGAAGAAIAATADVLDGSGSANSTLRAAGFVTSGARRVVESLPAPEVVAKHLQVDVGRPVLRIRSTSWDQNDFRFDYYETWVLTDVVPLEINVASN</sequence>
<dbReference type="Proteomes" id="UP000549113">
    <property type="component" value="Unassembled WGS sequence"/>
</dbReference>
<dbReference type="EMBL" id="JACIFH010000001">
    <property type="protein sequence ID" value="MBB4140838.1"/>
    <property type="molecule type" value="Genomic_DNA"/>
</dbReference>
<dbReference type="SMART" id="SM00866">
    <property type="entry name" value="UTRA"/>
    <property type="match status" value="1"/>
</dbReference>
<feature type="domain" description="UbiC transcription regulator-associated" evidence="1">
    <location>
        <begin position="50"/>
        <end position="190"/>
    </location>
</feature>
<organism evidence="2 3">
    <name type="scientific">Microbacterium invictum</name>
    <dbReference type="NCBI Taxonomy" id="515415"/>
    <lineage>
        <taxon>Bacteria</taxon>
        <taxon>Bacillati</taxon>
        <taxon>Actinomycetota</taxon>
        <taxon>Actinomycetes</taxon>
        <taxon>Micrococcales</taxon>
        <taxon>Microbacteriaceae</taxon>
        <taxon>Microbacterium</taxon>
    </lineage>
</organism>
<dbReference type="PANTHER" id="PTHR44846:SF1">
    <property type="entry name" value="MANNOSYL-D-GLYCERATE TRANSPORT_METABOLISM SYSTEM REPRESSOR MNGR-RELATED"/>
    <property type="match status" value="1"/>
</dbReference>
<reference evidence="2 3" key="1">
    <citation type="submission" date="2020-08" db="EMBL/GenBank/DDBJ databases">
        <title>Sequencing the genomes of 1000 actinobacteria strains.</title>
        <authorList>
            <person name="Klenk H.-P."/>
        </authorList>
    </citation>
    <scope>NUCLEOTIDE SEQUENCE [LARGE SCALE GENOMIC DNA]</scope>
    <source>
        <strain evidence="2 3">DSM 19600</strain>
    </source>
</reference>
<dbReference type="SUPFAM" id="SSF64288">
    <property type="entry name" value="Chorismate lyase-like"/>
    <property type="match status" value="1"/>
</dbReference>
<dbReference type="Gene3D" id="3.40.1410.10">
    <property type="entry name" value="Chorismate lyase-like"/>
    <property type="match status" value="1"/>
</dbReference>
<dbReference type="GO" id="GO:0045892">
    <property type="term" value="P:negative regulation of DNA-templated transcription"/>
    <property type="evidence" value="ECO:0007669"/>
    <property type="project" value="TreeGrafter"/>
</dbReference>